<dbReference type="AlphaFoldDB" id="A0A6J6LMM4"/>
<name>A0A6J6LMM4_9ZZZZ</name>
<dbReference type="Gene3D" id="3.10.180.10">
    <property type="entry name" value="2,3-Dihydroxybiphenyl 1,2-Dioxygenase, domain 1"/>
    <property type="match status" value="2"/>
</dbReference>
<dbReference type="InterPro" id="IPR037523">
    <property type="entry name" value="VOC_core"/>
</dbReference>
<dbReference type="PANTHER" id="PTHR43048:SF3">
    <property type="entry name" value="METHYLMALONYL-COA EPIMERASE, MITOCHONDRIAL"/>
    <property type="match status" value="1"/>
</dbReference>
<evidence type="ECO:0000313" key="3">
    <source>
        <dbReference type="EMBL" id="CAB4662876.1"/>
    </source>
</evidence>
<evidence type="ECO:0000256" key="1">
    <source>
        <dbReference type="ARBA" id="ARBA00022723"/>
    </source>
</evidence>
<dbReference type="GO" id="GO:0046491">
    <property type="term" value="P:L-methylmalonyl-CoA metabolic process"/>
    <property type="evidence" value="ECO:0007669"/>
    <property type="project" value="TreeGrafter"/>
</dbReference>
<dbReference type="InterPro" id="IPR051785">
    <property type="entry name" value="MMCE/EMCE_epimerase"/>
</dbReference>
<keyword evidence="1" id="KW-0479">Metal-binding</keyword>
<gene>
    <name evidence="3" type="ORF">UFOPK2282_00662</name>
</gene>
<organism evidence="3">
    <name type="scientific">freshwater metagenome</name>
    <dbReference type="NCBI Taxonomy" id="449393"/>
    <lineage>
        <taxon>unclassified sequences</taxon>
        <taxon>metagenomes</taxon>
        <taxon>ecological metagenomes</taxon>
    </lineage>
</organism>
<sequence>MKRQYKTTGDFGIGNMIHVIHMSDDVNKLNELYHRAFGAFGFMTVDEPSYLPPEDRWASLLMVGDVCIETMAPNFPVDVNKPVGKFYSKFGEHLHSVGYKVDDLSGLADRLLEKGIYIGAPGGGKIEKLDDETQYFYPSPRDTAGLMVELCKVDMPNDPKDADTYSELMRLYEQHPMTIERFSYVTLGVKDLDAAVATYVDIMQAIPLQDGIDEDLQCKYMTVQLGDCLLQLAQPLEMDTDFGRHVEKYGNFIYSLRWKVRDLASAEAWLNKQGIRTTRPRPSLLVANVEDTLGAPWFFTDEEIPGDPFSKNA</sequence>
<dbReference type="PANTHER" id="PTHR43048">
    <property type="entry name" value="METHYLMALONYL-COA EPIMERASE"/>
    <property type="match status" value="1"/>
</dbReference>
<dbReference type="InterPro" id="IPR029068">
    <property type="entry name" value="Glyas_Bleomycin-R_OHBP_Dase"/>
</dbReference>
<dbReference type="PROSITE" id="PS51819">
    <property type="entry name" value="VOC"/>
    <property type="match status" value="1"/>
</dbReference>
<protein>
    <submittedName>
        <fullName evidence="3">Unannotated protein</fullName>
    </submittedName>
</protein>
<reference evidence="3" key="1">
    <citation type="submission" date="2020-05" db="EMBL/GenBank/DDBJ databases">
        <authorList>
            <person name="Chiriac C."/>
            <person name="Salcher M."/>
            <person name="Ghai R."/>
            <person name="Kavagutti S V."/>
        </authorList>
    </citation>
    <scope>NUCLEOTIDE SEQUENCE</scope>
</reference>
<accession>A0A6J6LMM4</accession>
<dbReference type="SUPFAM" id="SSF54593">
    <property type="entry name" value="Glyoxalase/Bleomycin resistance protein/Dihydroxybiphenyl dioxygenase"/>
    <property type="match status" value="2"/>
</dbReference>
<feature type="domain" description="VOC" evidence="2">
    <location>
        <begin position="15"/>
        <end position="153"/>
    </location>
</feature>
<dbReference type="GO" id="GO:0004493">
    <property type="term" value="F:methylmalonyl-CoA epimerase activity"/>
    <property type="evidence" value="ECO:0007669"/>
    <property type="project" value="TreeGrafter"/>
</dbReference>
<dbReference type="EMBL" id="CAEZWR010000061">
    <property type="protein sequence ID" value="CAB4662876.1"/>
    <property type="molecule type" value="Genomic_DNA"/>
</dbReference>
<dbReference type="GO" id="GO:0046872">
    <property type="term" value="F:metal ion binding"/>
    <property type="evidence" value="ECO:0007669"/>
    <property type="project" value="UniProtKB-KW"/>
</dbReference>
<evidence type="ECO:0000259" key="2">
    <source>
        <dbReference type="PROSITE" id="PS51819"/>
    </source>
</evidence>
<proteinExistence type="predicted"/>